<dbReference type="EnsemblMetazoa" id="G13579.5">
    <property type="protein sequence ID" value="G13579.5:cds"/>
    <property type="gene ID" value="G13579"/>
</dbReference>
<dbReference type="OMA" id="CFVNKEE"/>
<evidence type="ECO:0000313" key="2">
    <source>
        <dbReference type="EnsemblMetazoa" id="G13579.4:cds"/>
    </source>
</evidence>
<dbReference type="AlphaFoldDB" id="A0A8W8IEB6"/>
<protein>
    <recommendedName>
        <fullName evidence="4">E2F-associated phosphoprotein</fullName>
    </recommendedName>
</protein>
<evidence type="ECO:0000313" key="3">
    <source>
        <dbReference type="Proteomes" id="UP000005408"/>
    </source>
</evidence>
<feature type="compositionally biased region" description="Basic and acidic residues" evidence="1">
    <location>
        <begin position="60"/>
        <end position="91"/>
    </location>
</feature>
<dbReference type="PANTHER" id="PTHR15967:SF0">
    <property type="entry name" value="E2F-ASSOCIATED PHOSPHOPROTEIN"/>
    <property type="match status" value="1"/>
</dbReference>
<feature type="compositionally biased region" description="Low complexity" evidence="1">
    <location>
        <begin position="48"/>
        <end position="58"/>
    </location>
</feature>
<reference evidence="2" key="1">
    <citation type="submission" date="2022-08" db="UniProtKB">
        <authorList>
            <consortium name="EnsemblMetazoa"/>
        </authorList>
    </citation>
    <scope>IDENTIFICATION</scope>
    <source>
        <strain evidence="2">05x7-T-G4-1.051#20</strain>
    </source>
</reference>
<dbReference type="Proteomes" id="UP000005408">
    <property type="component" value="Unassembled WGS sequence"/>
</dbReference>
<keyword evidence="3" id="KW-1185">Reference proteome</keyword>
<name>A0A8W8IEB6_MAGGI</name>
<dbReference type="Pfam" id="PF10238">
    <property type="entry name" value="Eapp_C"/>
    <property type="match status" value="1"/>
</dbReference>
<accession>A0A8W8IEB6</accession>
<feature type="compositionally biased region" description="Low complexity" evidence="1">
    <location>
        <begin position="237"/>
        <end position="247"/>
    </location>
</feature>
<feature type="compositionally biased region" description="Acidic residues" evidence="1">
    <location>
        <begin position="10"/>
        <end position="29"/>
    </location>
</feature>
<dbReference type="GO" id="GO:0005634">
    <property type="term" value="C:nucleus"/>
    <property type="evidence" value="ECO:0007669"/>
    <property type="project" value="TreeGrafter"/>
</dbReference>
<dbReference type="EnsemblMetazoa" id="G13579.3">
    <property type="protein sequence ID" value="G13579.3:cds"/>
    <property type="gene ID" value="G13579"/>
</dbReference>
<evidence type="ECO:0008006" key="4">
    <source>
        <dbReference type="Google" id="ProtNLM"/>
    </source>
</evidence>
<sequence length="286" mass="32588">MAGFIRHDPDDDYIVDDDSDIERDSSSEDELDFTIHCATQKGLRVRHSSVSSKGSSAESDFEKEMNEELNQRVSALEEARKTGQISKEQKGGENPTAGSSVPQALQYDEDDVYFDSDEEEMITEGGKKKKKKEEMFTDEDLFYDPNQDDEDEKWVNKHRRSHLMTGGKGSKKLPASDAVLDCPACMTTLCLDCQKHEAYHNQYRAMFVMNCHVDFSEVLKQPPQKISNKKRHRGSQDDQSGSGQKQESSQEEEEKLHPVRCTECNTVVGVFDREEVFHFFNVLASH</sequence>
<feature type="region of interest" description="Disordered" evidence="1">
    <location>
        <begin position="44"/>
        <end position="106"/>
    </location>
</feature>
<proteinExistence type="predicted"/>
<dbReference type="PANTHER" id="PTHR15967">
    <property type="entry name" value="E2F-ASSOCIATED PHOSPHOPROTEIN"/>
    <property type="match status" value="1"/>
</dbReference>
<feature type="region of interest" description="Disordered" evidence="1">
    <location>
        <begin position="1"/>
        <end position="29"/>
    </location>
</feature>
<dbReference type="EnsemblMetazoa" id="G13579.4">
    <property type="protein sequence ID" value="G13579.4:cds"/>
    <property type="gene ID" value="G13579"/>
</dbReference>
<feature type="region of interest" description="Disordered" evidence="1">
    <location>
        <begin position="222"/>
        <end position="255"/>
    </location>
</feature>
<dbReference type="OrthoDB" id="122464at2759"/>
<dbReference type="InterPro" id="IPR019370">
    <property type="entry name" value="E2F-assoc_phosphoprotein"/>
</dbReference>
<evidence type="ECO:0000256" key="1">
    <source>
        <dbReference type="SAM" id="MobiDB-lite"/>
    </source>
</evidence>
<organism evidence="2 3">
    <name type="scientific">Magallana gigas</name>
    <name type="common">Pacific oyster</name>
    <name type="synonym">Crassostrea gigas</name>
    <dbReference type="NCBI Taxonomy" id="29159"/>
    <lineage>
        <taxon>Eukaryota</taxon>
        <taxon>Metazoa</taxon>
        <taxon>Spiralia</taxon>
        <taxon>Lophotrochozoa</taxon>
        <taxon>Mollusca</taxon>
        <taxon>Bivalvia</taxon>
        <taxon>Autobranchia</taxon>
        <taxon>Pteriomorphia</taxon>
        <taxon>Ostreida</taxon>
        <taxon>Ostreoidea</taxon>
        <taxon>Ostreidae</taxon>
        <taxon>Magallana</taxon>
    </lineage>
</organism>